<feature type="transmembrane region" description="Helical" evidence="6">
    <location>
        <begin position="235"/>
        <end position="255"/>
    </location>
</feature>
<gene>
    <name evidence="8" type="ORF">GCM10023352_20920</name>
</gene>
<dbReference type="RefSeq" id="WP_345447356.1">
    <property type="nucleotide sequence ID" value="NZ_BAABKP010000007.1"/>
</dbReference>
<feature type="transmembrane region" description="Helical" evidence="6">
    <location>
        <begin position="621"/>
        <end position="643"/>
    </location>
</feature>
<keyword evidence="5 6" id="KW-0472">Membrane</keyword>
<sequence length="726" mass="78760">MAQQTRAQKTAPNPHLNGLGTHWIWVFPAAAFLSLLASLTLSGSAAATDLADAGPLVRWGLPIAEMVHNFAMVTAMGALLFAIAIVPRFLDSARGKSRVNMAHATDKSQRLKNLTRTEHPAFIAVMNLAAAASATWTIAAIAVLIFSYADISGRAIEASSSYTTELISYITTISAGQQEAATIIVAALVSTLVFAVRSLTGLLVTLGISFIGIINMALGGHSSGGNDHMGAVNSLGLHLLGVVLWTGGLIALVFISRTISGKDAGSGTLPESARGEHTATKRRVPLAVSVLRRYSTLALGGFILVTLSGIINALVRMNTLAELFTTVYGALVLAKIMLTLLLGALGATHRLRLIPMMQSGQIGAAKGLWYAIACELLLMGATSGLAVTLSRTAPPAPETLDAGAEPVRIITWYDMPPEPGVAEWFTQWRFDWFWVAFIAFVGFTYLWAFIKVKRSGGSWSIFRLLSWYFGLLVLLYITSGALTVYARVMFSAHMVEHMLLTMVCPIFLVLGAPITLILRALEPRQDGTRGPREWILRLVHSGWSKVITHPIFAAVNFAGSIVVVYFTPLFGIMLRYHIGHEFMLIHFLVTGYIFSLVLIGIDPIPHRPAYPMRLMMLIATLGYHAFVGIAIMQMDALLQASWFGNVGRPYGLSAIEDQKLGGALMWGIGEIPTMVIAVAVAVQWSMQDKKLQKRVDRQADRDGDAELHAYNDMFAELAERDQKAGR</sequence>
<feature type="transmembrane region" description="Helical" evidence="6">
    <location>
        <begin position="296"/>
        <end position="315"/>
    </location>
</feature>
<dbReference type="InterPro" id="IPR008457">
    <property type="entry name" value="Cu-R_CopD_dom"/>
</dbReference>
<feature type="transmembrane region" description="Helical" evidence="6">
    <location>
        <begin position="551"/>
        <end position="576"/>
    </location>
</feature>
<feature type="transmembrane region" description="Helical" evidence="6">
    <location>
        <begin position="464"/>
        <end position="486"/>
    </location>
</feature>
<feature type="transmembrane region" description="Helical" evidence="6">
    <location>
        <begin position="498"/>
        <end position="521"/>
    </location>
</feature>
<feature type="transmembrane region" description="Helical" evidence="6">
    <location>
        <begin position="582"/>
        <end position="601"/>
    </location>
</feature>
<reference evidence="9" key="1">
    <citation type="journal article" date="2019" name="Int. J. Syst. Evol. Microbiol.">
        <title>The Global Catalogue of Microorganisms (GCM) 10K type strain sequencing project: providing services to taxonomists for standard genome sequencing and annotation.</title>
        <authorList>
            <consortium name="The Broad Institute Genomics Platform"/>
            <consortium name="The Broad Institute Genome Sequencing Center for Infectious Disease"/>
            <person name="Wu L."/>
            <person name="Ma J."/>
        </authorList>
    </citation>
    <scope>NUCLEOTIDE SEQUENCE [LARGE SCALE GENOMIC DNA]</scope>
    <source>
        <strain evidence="9">JCM 18541</strain>
    </source>
</reference>
<dbReference type="PANTHER" id="PTHR34820:SF4">
    <property type="entry name" value="INNER MEMBRANE PROTEIN YEBZ"/>
    <property type="match status" value="1"/>
</dbReference>
<proteinExistence type="predicted"/>
<evidence type="ECO:0000259" key="7">
    <source>
        <dbReference type="Pfam" id="PF05425"/>
    </source>
</evidence>
<feature type="transmembrane region" description="Helical" evidence="6">
    <location>
        <begin position="23"/>
        <end position="47"/>
    </location>
</feature>
<evidence type="ECO:0000313" key="9">
    <source>
        <dbReference type="Proteomes" id="UP001500187"/>
    </source>
</evidence>
<dbReference type="PANTHER" id="PTHR34820">
    <property type="entry name" value="INNER MEMBRANE PROTEIN YEBZ"/>
    <property type="match status" value="1"/>
</dbReference>
<comment type="subcellular location">
    <subcellularLocation>
        <location evidence="1">Cell membrane</location>
        <topology evidence="1">Multi-pass membrane protein</topology>
    </subcellularLocation>
</comment>
<keyword evidence="2" id="KW-1003">Cell membrane</keyword>
<dbReference type="EMBL" id="BAABKP010000007">
    <property type="protein sequence ID" value="GAA4800638.1"/>
    <property type="molecule type" value="Genomic_DNA"/>
</dbReference>
<evidence type="ECO:0000256" key="1">
    <source>
        <dbReference type="ARBA" id="ARBA00004651"/>
    </source>
</evidence>
<feature type="transmembrane region" description="Helical" evidence="6">
    <location>
        <begin position="202"/>
        <end position="223"/>
    </location>
</feature>
<evidence type="ECO:0000256" key="5">
    <source>
        <dbReference type="ARBA" id="ARBA00023136"/>
    </source>
</evidence>
<evidence type="ECO:0000313" key="8">
    <source>
        <dbReference type="EMBL" id="GAA4800638.1"/>
    </source>
</evidence>
<name>A0ABP9BXB6_9MICC</name>
<evidence type="ECO:0000256" key="4">
    <source>
        <dbReference type="ARBA" id="ARBA00022989"/>
    </source>
</evidence>
<dbReference type="InterPro" id="IPR019108">
    <property type="entry name" value="Caa3_assmbl_CtaG-rel"/>
</dbReference>
<feature type="transmembrane region" description="Helical" evidence="6">
    <location>
        <begin position="166"/>
        <end position="195"/>
    </location>
</feature>
<protein>
    <submittedName>
        <fullName evidence="8">Cytochrome c oxidase assembly protein</fullName>
    </submittedName>
</protein>
<keyword evidence="3 6" id="KW-0812">Transmembrane</keyword>
<dbReference type="Pfam" id="PF05425">
    <property type="entry name" value="CopD"/>
    <property type="match status" value="1"/>
</dbReference>
<evidence type="ECO:0000256" key="3">
    <source>
        <dbReference type="ARBA" id="ARBA00022692"/>
    </source>
</evidence>
<dbReference type="Proteomes" id="UP001500187">
    <property type="component" value="Unassembled WGS sequence"/>
</dbReference>
<feature type="transmembrane region" description="Helical" evidence="6">
    <location>
        <begin position="432"/>
        <end position="452"/>
    </location>
</feature>
<accession>A0ABP9BXB6</accession>
<evidence type="ECO:0000256" key="6">
    <source>
        <dbReference type="SAM" id="Phobius"/>
    </source>
</evidence>
<organism evidence="8 9">
    <name type="scientific">Rothia endophytica</name>
    <dbReference type="NCBI Taxonomy" id="1324766"/>
    <lineage>
        <taxon>Bacteria</taxon>
        <taxon>Bacillati</taxon>
        <taxon>Actinomycetota</taxon>
        <taxon>Actinomycetes</taxon>
        <taxon>Micrococcales</taxon>
        <taxon>Micrococcaceae</taxon>
        <taxon>Rothia</taxon>
    </lineage>
</organism>
<dbReference type="Pfam" id="PF09678">
    <property type="entry name" value="Caa3_CtaG"/>
    <property type="match status" value="1"/>
</dbReference>
<feature type="transmembrane region" description="Helical" evidence="6">
    <location>
        <begin position="663"/>
        <end position="684"/>
    </location>
</feature>
<feature type="transmembrane region" description="Helical" evidence="6">
    <location>
        <begin position="67"/>
        <end position="90"/>
    </location>
</feature>
<feature type="transmembrane region" description="Helical" evidence="6">
    <location>
        <begin position="368"/>
        <end position="389"/>
    </location>
</feature>
<comment type="caution">
    <text evidence="8">The sequence shown here is derived from an EMBL/GenBank/DDBJ whole genome shotgun (WGS) entry which is preliminary data.</text>
</comment>
<keyword evidence="4 6" id="KW-1133">Transmembrane helix</keyword>
<feature type="domain" description="Copper resistance protein D" evidence="7">
    <location>
        <begin position="290"/>
        <end position="389"/>
    </location>
</feature>
<dbReference type="InterPro" id="IPR032694">
    <property type="entry name" value="CopC/D"/>
</dbReference>
<feature type="transmembrane region" description="Helical" evidence="6">
    <location>
        <begin position="327"/>
        <end position="347"/>
    </location>
</feature>
<feature type="transmembrane region" description="Helical" evidence="6">
    <location>
        <begin position="121"/>
        <end position="146"/>
    </location>
</feature>
<evidence type="ECO:0000256" key="2">
    <source>
        <dbReference type="ARBA" id="ARBA00022475"/>
    </source>
</evidence>
<keyword evidence="9" id="KW-1185">Reference proteome</keyword>